<dbReference type="EMBL" id="CP040442">
    <property type="protein sequence ID" value="QOW10580.1"/>
    <property type="molecule type" value="Genomic_DNA"/>
</dbReference>
<dbReference type="KEGG" id="kfa:Q73A0000_09440"/>
<dbReference type="AlphaFoldDB" id="A0A7M2Y916"/>
<evidence type="ECO:0000259" key="2">
    <source>
        <dbReference type="Pfam" id="PF18962"/>
    </source>
</evidence>
<name>A0A7M2Y916_9FLAO</name>
<evidence type="ECO:0000313" key="3">
    <source>
        <dbReference type="EMBL" id="QOW10580.1"/>
    </source>
</evidence>
<dbReference type="Proteomes" id="UP000594195">
    <property type="component" value="Chromosome"/>
</dbReference>
<accession>A0A7M2Y916</accession>
<keyword evidence="1" id="KW-0732">Signal</keyword>
<dbReference type="InterPro" id="IPR026444">
    <property type="entry name" value="Secre_tail"/>
</dbReference>
<reference evidence="3 4" key="1">
    <citation type="submission" date="2019-05" db="EMBL/GenBank/DDBJ databases">
        <title>Chryseobacterium sp. isolated from King George Island, maritime Antarctica.</title>
        <authorList>
            <person name="Peng X."/>
        </authorList>
    </citation>
    <scope>NUCLEOTIDE SEQUENCE [LARGE SCALE GENOMIC DNA]</scope>
    <source>
        <strain evidence="3 4">7-3A</strain>
    </source>
</reference>
<evidence type="ECO:0000313" key="4">
    <source>
        <dbReference type="Proteomes" id="UP000594195"/>
    </source>
</evidence>
<gene>
    <name evidence="3" type="ORF">Q73A0000_09440</name>
</gene>
<sequence>MRKGVSFTANEGLTENRFEIRYHPETVLGTSASLKENLIVYRDGNDFVVKSPTKTISEVELYDASGRLLLKLKPNHKETRIDTSNFVNGTYVLKIKQDGNVVTKKIIR</sequence>
<proteinExistence type="predicted"/>
<feature type="domain" description="Secretion system C-terminal sorting" evidence="2">
    <location>
        <begin position="53"/>
        <end position="107"/>
    </location>
</feature>
<dbReference type="NCBIfam" id="TIGR04183">
    <property type="entry name" value="Por_Secre_tail"/>
    <property type="match status" value="1"/>
</dbReference>
<evidence type="ECO:0000256" key="1">
    <source>
        <dbReference type="ARBA" id="ARBA00022729"/>
    </source>
</evidence>
<protein>
    <submittedName>
        <fullName evidence="3">T9SS type A sorting domain-containing protein</fullName>
    </submittedName>
</protein>
<dbReference type="Pfam" id="PF18962">
    <property type="entry name" value="Por_Secre_tail"/>
    <property type="match status" value="1"/>
</dbReference>
<keyword evidence="4" id="KW-1185">Reference proteome</keyword>
<organism evidence="3 4">
    <name type="scientific">Kaistella flava</name>
    <name type="common">ex Peng et al. 2021</name>
    <dbReference type="NCBI Taxonomy" id="2038776"/>
    <lineage>
        <taxon>Bacteria</taxon>
        <taxon>Pseudomonadati</taxon>
        <taxon>Bacteroidota</taxon>
        <taxon>Flavobacteriia</taxon>
        <taxon>Flavobacteriales</taxon>
        <taxon>Weeksellaceae</taxon>
        <taxon>Chryseobacterium group</taxon>
        <taxon>Kaistella</taxon>
    </lineage>
</organism>